<keyword evidence="1" id="KW-0547">Nucleotide-binding</keyword>
<proteinExistence type="predicted"/>
<evidence type="ECO:0000256" key="2">
    <source>
        <dbReference type="ARBA" id="ARBA00022801"/>
    </source>
</evidence>
<dbReference type="SMART" id="SM00487">
    <property type="entry name" value="DEXDc"/>
    <property type="match status" value="1"/>
</dbReference>
<dbReference type="InterPro" id="IPR027417">
    <property type="entry name" value="P-loop_NTPase"/>
</dbReference>
<accession>A0ABQ6MV54</accession>
<name>A0ABQ6MV54_9STRA</name>
<dbReference type="PANTHER" id="PTHR47963:SF3">
    <property type="entry name" value="DEAD-BOX ATP-DEPENDENT RNA HELICASE 47, MITOCHONDRIAL"/>
    <property type="match status" value="1"/>
</dbReference>
<evidence type="ECO:0000313" key="8">
    <source>
        <dbReference type="EMBL" id="GMI33974.1"/>
    </source>
</evidence>
<dbReference type="SMART" id="SM00490">
    <property type="entry name" value="HELICc"/>
    <property type="match status" value="1"/>
</dbReference>
<dbReference type="CDD" id="cd00268">
    <property type="entry name" value="DEADc"/>
    <property type="match status" value="1"/>
</dbReference>
<dbReference type="PROSITE" id="PS51194">
    <property type="entry name" value="HELICASE_CTER"/>
    <property type="match status" value="1"/>
</dbReference>
<dbReference type="Proteomes" id="UP001165060">
    <property type="component" value="Unassembled WGS sequence"/>
</dbReference>
<reference evidence="8 9" key="1">
    <citation type="journal article" date="2023" name="Commun. Biol.">
        <title>Genome analysis of Parmales, the sister group of diatoms, reveals the evolutionary specialization of diatoms from phago-mixotrophs to photoautotrophs.</title>
        <authorList>
            <person name="Ban H."/>
            <person name="Sato S."/>
            <person name="Yoshikawa S."/>
            <person name="Yamada K."/>
            <person name="Nakamura Y."/>
            <person name="Ichinomiya M."/>
            <person name="Sato N."/>
            <person name="Blanc-Mathieu R."/>
            <person name="Endo H."/>
            <person name="Kuwata A."/>
            <person name="Ogata H."/>
        </authorList>
    </citation>
    <scope>NUCLEOTIDE SEQUENCE [LARGE SCALE GENOMIC DNA]</scope>
</reference>
<dbReference type="InterPro" id="IPR014001">
    <property type="entry name" value="Helicase_ATP-bd"/>
</dbReference>
<feature type="region of interest" description="Disordered" evidence="5">
    <location>
        <begin position="546"/>
        <end position="579"/>
    </location>
</feature>
<protein>
    <recommendedName>
        <fullName evidence="10">P-loop containing nucleoside triphosphate hydrolase protein</fullName>
    </recommendedName>
</protein>
<feature type="compositionally biased region" description="Gly residues" evidence="5">
    <location>
        <begin position="546"/>
        <end position="558"/>
    </location>
</feature>
<dbReference type="InterPro" id="IPR050547">
    <property type="entry name" value="DEAD_box_RNA_helicases"/>
</dbReference>
<evidence type="ECO:0000313" key="9">
    <source>
        <dbReference type="Proteomes" id="UP001165060"/>
    </source>
</evidence>
<feature type="domain" description="Helicase C-terminal" evidence="7">
    <location>
        <begin position="392"/>
        <end position="538"/>
    </location>
</feature>
<comment type="caution">
    <text evidence="8">The sequence shown here is derived from an EMBL/GenBank/DDBJ whole genome shotgun (WGS) entry which is preliminary data.</text>
</comment>
<dbReference type="PROSITE" id="PS51192">
    <property type="entry name" value="HELICASE_ATP_BIND_1"/>
    <property type="match status" value="1"/>
</dbReference>
<evidence type="ECO:0008006" key="10">
    <source>
        <dbReference type="Google" id="ProtNLM"/>
    </source>
</evidence>
<dbReference type="Pfam" id="PF00271">
    <property type="entry name" value="Helicase_C"/>
    <property type="match status" value="1"/>
</dbReference>
<feature type="compositionally biased region" description="Acidic residues" evidence="5">
    <location>
        <begin position="559"/>
        <end position="570"/>
    </location>
</feature>
<dbReference type="InterPro" id="IPR001650">
    <property type="entry name" value="Helicase_C-like"/>
</dbReference>
<dbReference type="EMBL" id="BRYB01000612">
    <property type="protein sequence ID" value="GMI33974.1"/>
    <property type="molecule type" value="Genomic_DNA"/>
</dbReference>
<evidence type="ECO:0000256" key="3">
    <source>
        <dbReference type="ARBA" id="ARBA00022806"/>
    </source>
</evidence>
<dbReference type="CDD" id="cd18787">
    <property type="entry name" value="SF2_C_DEAD"/>
    <property type="match status" value="1"/>
</dbReference>
<organism evidence="8 9">
    <name type="scientific">Tetraparma gracilis</name>
    <dbReference type="NCBI Taxonomy" id="2962635"/>
    <lineage>
        <taxon>Eukaryota</taxon>
        <taxon>Sar</taxon>
        <taxon>Stramenopiles</taxon>
        <taxon>Ochrophyta</taxon>
        <taxon>Bolidophyceae</taxon>
        <taxon>Parmales</taxon>
        <taxon>Triparmaceae</taxon>
        <taxon>Tetraparma</taxon>
    </lineage>
</organism>
<feature type="domain" description="Helicase ATP-binding" evidence="6">
    <location>
        <begin position="159"/>
        <end position="344"/>
    </location>
</feature>
<evidence type="ECO:0000256" key="4">
    <source>
        <dbReference type="ARBA" id="ARBA00022840"/>
    </source>
</evidence>
<evidence type="ECO:0000259" key="7">
    <source>
        <dbReference type="PROSITE" id="PS51194"/>
    </source>
</evidence>
<gene>
    <name evidence="8" type="ORF">TeGR_g4131</name>
</gene>
<dbReference type="Gene3D" id="3.40.50.300">
    <property type="entry name" value="P-loop containing nucleotide triphosphate hydrolases"/>
    <property type="match status" value="2"/>
</dbReference>
<evidence type="ECO:0000256" key="1">
    <source>
        <dbReference type="ARBA" id="ARBA00022741"/>
    </source>
</evidence>
<evidence type="ECO:0000256" key="5">
    <source>
        <dbReference type="SAM" id="MobiDB-lite"/>
    </source>
</evidence>
<dbReference type="InterPro" id="IPR011545">
    <property type="entry name" value="DEAD/DEAH_box_helicase_dom"/>
</dbReference>
<sequence>MLSLPVHPQDDPIALLERRVASKFAKSPGKGSDYYDPDDEGYESGVVPEDASNLQEVERADKGRVKVGGGGELEGAVEAFPKKTRRKKPPAPVPLQHPDGEDLLLTLPAIDKLLTSLPASDHPSDTPLPPPSTWESLGVHPSLIASLPPAPLPSQSLSIPPVLAGTDTVIAAHTGSGKTLAFLLPVLTSLLASYEAHPPRTSSAPPFAIVVAPGRELCSQINAVLSELLPPGSPVKTALAIGGTSYQSTATKLRKTKPSVVVATPGRLGELLAGGALKAHGVRHLVLDEFDSLLLSSATRESTEGIVDLVRRASKNATVVLASATAGDMREGQIGRFVRPDAVTCELGSSGRNKRAGESAPIEALLQPGAPMMASTLHGVVKVARDQLKLELLRKIFSSEPSPGQVLVFVNDARRVGLVVDRLADMNIVAAPLSGDMEKNERADVSRALREGRVGCVVATEIAARGLDAPSLTHVVNLDLPTDASHYCHRAGRCGRGGRPGVVVSIASGGKEHGVLHRFGKELRVGICDVDVRGGKLNVFALEGGFKGAGGGDGGDGGEGGEGETEEKEETEGRRSKRV</sequence>
<keyword evidence="4" id="KW-0067">ATP-binding</keyword>
<dbReference type="SUPFAM" id="SSF52540">
    <property type="entry name" value="P-loop containing nucleoside triphosphate hydrolases"/>
    <property type="match status" value="1"/>
</dbReference>
<keyword evidence="9" id="KW-1185">Reference proteome</keyword>
<keyword evidence="3" id="KW-0347">Helicase</keyword>
<dbReference type="InterPro" id="IPR044742">
    <property type="entry name" value="DEAD/DEAH_RhlB"/>
</dbReference>
<evidence type="ECO:0000259" key="6">
    <source>
        <dbReference type="PROSITE" id="PS51192"/>
    </source>
</evidence>
<feature type="region of interest" description="Disordered" evidence="5">
    <location>
        <begin position="26"/>
        <end position="100"/>
    </location>
</feature>
<keyword evidence="2" id="KW-0378">Hydrolase</keyword>
<dbReference type="PANTHER" id="PTHR47963">
    <property type="entry name" value="DEAD-BOX ATP-DEPENDENT RNA HELICASE 47, MITOCHONDRIAL"/>
    <property type="match status" value="1"/>
</dbReference>
<dbReference type="Pfam" id="PF00270">
    <property type="entry name" value="DEAD"/>
    <property type="match status" value="1"/>
</dbReference>